<feature type="domain" description="HTH cro/C1-type" evidence="1">
    <location>
        <begin position="1"/>
        <end position="50"/>
    </location>
</feature>
<dbReference type="InterPro" id="IPR010982">
    <property type="entry name" value="Lambda_DNA-bd_dom_sf"/>
</dbReference>
<dbReference type="EMBL" id="WUTW01000008">
    <property type="protein sequence ID" value="MXQ67729.1"/>
    <property type="molecule type" value="Genomic_DNA"/>
</dbReference>
<dbReference type="InterPro" id="IPR043917">
    <property type="entry name" value="DUF5753"/>
</dbReference>
<evidence type="ECO:0000313" key="3">
    <source>
        <dbReference type="Proteomes" id="UP000431901"/>
    </source>
</evidence>
<dbReference type="OrthoDB" id="3355929at2"/>
<reference evidence="2 3" key="1">
    <citation type="submission" date="2019-12" db="EMBL/GenBank/DDBJ databases">
        <title>Nocardia macrotermitis sp. nov. and Nocardia aurantia sp. nov., isolated from the gut of the fungus growing-termite Macrotermes natalensis.</title>
        <authorList>
            <person name="Christine B."/>
            <person name="Rene B."/>
        </authorList>
    </citation>
    <scope>NUCLEOTIDE SEQUENCE [LARGE SCALE GENOMIC DNA]</scope>
    <source>
        <strain evidence="2 3">DSM 102126</strain>
    </source>
</reference>
<accession>A0A6I4WA52</accession>
<proteinExistence type="predicted"/>
<dbReference type="Pfam" id="PF19054">
    <property type="entry name" value="DUF5753"/>
    <property type="match status" value="1"/>
</dbReference>
<keyword evidence="3" id="KW-1185">Reference proteome</keyword>
<evidence type="ECO:0000259" key="1">
    <source>
        <dbReference type="PROSITE" id="PS50943"/>
    </source>
</evidence>
<dbReference type="Gene3D" id="1.10.260.40">
    <property type="entry name" value="lambda repressor-like DNA-binding domains"/>
    <property type="match status" value="1"/>
</dbReference>
<dbReference type="InterPro" id="IPR001387">
    <property type="entry name" value="Cro/C1-type_HTH"/>
</dbReference>
<dbReference type="CDD" id="cd00093">
    <property type="entry name" value="HTH_XRE"/>
    <property type="match status" value="1"/>
</dbReference>
<comment type="caution">
    <text evidence="2">The sequence shown here is derived from an EMBL/GenBank/DDBJ whole genome shotgun (WGS) entry which is preliminary data.</text>
</comment>
<evidence type="ECO:0000313" key="2">
    <source>
        <dbReference type="EMBL" id="MXQ67729.1"/>
    </source>
</evidence>
<dbReference type="Proteomes" id="UP000431901">
    <property type="component" value="Unassembled WGS sequence"/>
</dbReference>
<dbReference type="RefSeq" id="WP_161105915.1">
    <property type="nucleotide sequence ID" value="NZ_JBHLYI010000011.1"/>
</dbReference>
<dbReference type="SUPFAM" id="SSF47413">
    <property type="entry name" value="lambda repressor-like DNA-binding domains"/>
    <property type="match status" value="1"/>
</dbReference>
<dbReference type="AlphaFoldDB" id="A0A6I4WA52"/>
<gene>
    <name evidence="2" type="ORF">GQ466_27290</name>
</gene>
<name>A0A6I4WA52_9ACTN</name>
<organism evidence="2 3">
    <name type="scientific">Actinomadura rayongensis</name>
    <dbReference type="NCBI Taxonomy" id="1429076"/>
    <lineage>
        <taxon>Bacteria</taxon>
        <taxon>Bacillati</taxon>
        <taxon>Actinomycetota</taxon>
        <taxon>Actinomycetes</taxon>
        <taxon>Streptosporangiales</taxon>
        <taxon>Thermomonosporaceae</taxon>
        <taxon>Actinomadura</taxon>
    </lineage>
</organism>
<protein>
    <submittedName>
        <fullName evidence="2">Helix-turn-helix domain-containing protein</fullName>
    </submittedName>
</protein>
<dbReference type="PROSITE" id="PS50943">
    <property type="entry name" value="HTH_CROC1"/>
    <property type="match status" value="1"/>
</dbReference>
<dbReference type="Pfam" id="PF01381">
    <property type="entry name" value="HTH_3"/>
    <property type="match status" value="1"/>
</dbReference>
<sequence length="251" mass="28991">MRKLKGESQADLARALFVSRELVTAWERQRSLPDLDHCAKLDEHFGTGELFRVRWAHCQREHIKTWFEKYARHEAQATEIRTFQPLYVPGLLQTEGYMRITWPKGPVDGELITRRTEQRGGILRREDPPHLFAVIDEGALVRPLKNPQVMRQQLQYLLEMGELPRVHIQAVRMTDGWHYGFNGALVSLTMPDLSRVGYVEAQFGGRLIQDPVEVADLSIRFDEIRAEALSESATRDLIRETMETMQDDPVA</sequence>
<dbReference type="GO" id="GO:0003677">
    <property type="term" value="F:DNA binding"/>
    <property type="evidence" value="ECO:0007669"/>
    <property type="project" value="InterPro"/>
</dbReference>